<dbReference type="RefSeq" id="WP_257084591.1">
    <property type="nucleotide sequence ID" value="NZ_CP102096.1"/>
</dbReference>
<dbReference type="InterPro" id="IPR027396">
    <property type="entry name" value="DsrEFH-like"/>
</dbReference>
<gene>
    <name evidence="1" type="primary">tusB</name>
    <name evidence="1" type="ORF">NP165_01495</name>
</gene>
<dbReference type="SUPFAM" id="SSF75169">
    <property type="entry name" value="DsrEFH-like"/>
    <property type="match status" value="1"/>
</dbReference>
<reference evidence="1" key="1">
    <citation type="submission" date="2022-07" db="EMBL/GenBank/DDBJ databases">
        <title>Complete genome of Vibrio japonicus strain JCM 31412T and phylogenomic assessment of the Nereis clade of the genus Vibrio.</title>
        <authorList>
            <person name="Shlafstein M.D."/>
            <person name="Emsley S.A."/>
            <person name="Ushijima B."/>
            <person name="Videau P."/>
            <person name="Saw J.H."/>
        </authorList>
    </citation>
    <scope>NUCLEOTIDE SEQUENCE</scope>
    <source>
        <strain evidence="1">JCM 31412</strain>
    </source>
</reference>
<dbReference type="Gene3D" id="3.40.1260.10">
    <property type="entry name" value="DsrEFH-like"/>
    <property type="match status" value="1"/>
</dbReference>
<organism evidence="1 2">
    <name type="scientific">Vibrio japonicus</name>
    <dbReference type="NCBI Taxonomy" id="1824638"/>
    <lineage>
        <taxon>Bacteria</taxon>
        <taxon>Pseudomonadati</taxon>
        <taxon>Pseudomonadota</taxon>
        <taxon>Gammaproteobacteria</taxon>
        <taxon>Vibrionales</taxon>
        <taxon>Vibrionaceae</taxon>
        <taxon>Vibrio</taxon>
    </lineage>
</organism>
<dbReference type="Proteomes" id="UP001058602">
    <property type="component" value="Chromosome 1"/>
</dbReference>
<dbReference type="PANTHER" id="PTHR37526:SF1">
    <property type="entry name" value="PROTEIN TUSB"/>
    <property type="match status" value="1"/>
</dbReference>
<evidence type="ECO:0000313" key="1">
    <source>
        <dbReference type="EMBL" id="UUM30859.1"/>
    </source>
</evidence>
<dbReference type="PANTHER" id="PTHR37526">
    <property type="entry name" value="PROTEIN TUSB"/>
    <property type="match status" value="1"/>
</dbReference>
<protein>
    <submittedName>
        <fullName evidence="1">Sulfurtransferase complex subunit TusB</fullName>
    </submittedName>
</protein>
<dbReference type="InterPro" id="IPR007215">
    <property type="entry name" value="Sulphur_relay_TusB/DsrH"/>
</dbReference>
<sequence>MLHIVKSPQALLELGAVVDEHDDVLLIEDAVYVANPQHKDFLKVKGMRVSVLIADLEARGVINRTSPSVALVDYNGFVSLTAKHETSLTWN</sequence>
<name>A0ABY5LIY3_9VIBR</name>
<proteinExistence type="predicted"/>
<dbReference type="Pfam" id="PF04077">
    <property type="entry name" value="DsrH"/>
    <property type="match status" value="1"/>
</dbReference>
<dbReference type="EMBL" id="CP102096">
    <property type="protein sequence ID" value="UUM30859.1"/>
    <property type="molecule type" value="Genomic_DNA"/>
</dbReference>
<evidence type="ECO:0000313" key="2">
    <source>
        <dbReference type="Proteomes" id="UP001058602"/>
    </source>
</evidence>
<dbReference type="NCBIfam" id="TIGR03011">
    <property type="entry name" value="sulf_tusB_dsrH"/>
    <property type="match status" value="1"/>
</dbReference>
<keyword evidence="2" id="KW-1185">Reference proteome</keyword>
<accession>A0ABY5LIY3</accession>